<evidence type="ECO:0000256" key="4">
    <source>
        <dbReference type="ARBA" id="ARBA00023239"/>
    </source>
</evidence>
<name>A0A1L7VUW2_FUSPR</name>
<evidence type="ECO:0000256" key="1">
    <source>
        <dbReference type="ARBA" id="ARBA00001050"/>
    </source>
</evidence>
<proteinExistence type="inferred from homology"/>
<keyword evidence="6" id="KW-0460">Magnesium</keyword>
<dbReference type="GeneID" id="42052232"/>
<sequence>MTAKWESIDDESEAFLAEVRQLEAWWQTDRQKHIKRPYTAESIAALRNVGLKIEYPSSAQGLKLWRMLKEHNANGTYDLTFGTTEPLVAREIATSSEISYLLNIPSSYTLEVKTIYVSGGLAGHAQANFPGDDHADYPADLVPSIVKRIFNTQLFQDQSQNQLRMKYPKKERKHLECIDYMLPIVADADMGFGTLTGCMKLVRSFVEAGVAMIHIDDLAMGLKKFTNGEGRTIVPTSEYLTRLTAVRMTFDIMGVDTMLLCRCDSHGAEFITSVSDPRDHPYVLGATKTIRPFAEIITEAAKTGKPYSTAKSEWKAAAGLMTFDEAVRAHATDDQYKPYVDSVIGKVVALRERQALAERLLGKRVVFDWELPRTPLGQYMWQWSSQAVIDRCLVAAPLGDLSWSRQDKKDMHEFHTAIRAVYPDRMFAFGFTGSYDFSQGGYSPEEVESFHSDIAKLGVVWQFQPVWAMQGPSVQTRQFADRFAKGGMAYYIREVAAPAITSMPKDGKGNPISRGGHLADAFFDVVAGRDIAYRE</sequence>
<dbReference type="PANTHER" id="PTHR21631:SF3">
    <property type="entry name" value="BIFUNCTIONAL GLYOXYLATE CYCLE PROTEIN"/>
    <property type="match status" value="1"/>
</dbReference>
<comment type="cofactor">
    <cofactor evidence="6">
        <name>Mg(2+)</name>
        <dbReference type="ChEBI" id="CHEBI:18420"/>
    </cofactor>
    <text evidence="6">Can also use Mn(2+) ion.</text>
</comment>
<dbReference type="Pfam" id="PF00463">
    <property type="entry name" value="ICL"/>
    <property type="match status" value="1"/>
</dbReference>
<evidence type="ECO:0000256" key="3">
    <source>
        <dbReference type="ARBA" id="ARBA00011881"/>
    </source>
</evidence>
<dbReference type="VEuPathDB" id="FungiDB:FPRO_07353"/>
<evidence type="ECO:0000313" key="8">
    <source>
        <dbReference type="Proteomes" id="UP000183971"/>
    </source>
</evidence>
<dbReference type="Proteomes" id="UP000183971">
    <property type="component" value="Unassembled WGS sequence"/>
</dbReference>
<dbReference type="Gene3D" id="3.20.20.60">
    <property type="entry name" value="Phosphoenolpyruvate-binding domains"/>
    <property type="match status" value="1"/>
</dbReference>
<dbReference type="RefSeq" id="XP_031084321.1">
    <property type="nucleotide sequence ID" value="XM_031218466.1"/>
</dbReference>
<dbReference type="GO" id="GO:0046421">
    <property type="term" value="F:methylisocitrate lyase activity"/>
    <property type="evidence" value="ECO:0007669"/>
    <property type="project" value="UniProtKB-EC"/>
</dbReference>
<dbReference type="EMBL" id="FJOF01000007">
    <property type="protein sequence ID" value="CZR43730.1"/>
    <property type="molecule type" value="Genomic_DNA"/>
</dbReference>
<comment type="subunit">
    <text evidence="3">Homotetramer.</text>
</comment>
<organism evidence="7 8">
    <name type="scientific">Fusarium proliferatum (strain ET1)</name>
    <name type="common">Orchid endophyte fungus</name>
    <dbReference type="NCBI Taxonomy" id="1227346"/>
    <lineage>
        <taxon>Eukaryota</taxon>
        <taxon>Fungi</taxon>
        <taxon>Dikarya</taxon>
        <taxon>Ascomycota</taxon>
        <taxon>Pezizomycotina</taxon>
        <taxon>Sordariomycetes</taxon>
        <taxon>Hypocreomycetidae</taxon>
        <taxon>Hypocreales</taxon>
        <taxon>Nectriaceae</taxon>
        <taxon>Fusarium</taxon>
        <taxon>Fusarium fujikuroi species complex</taxon>
    </lineage>
</organism>
<keyword evidence="4 5" id="KW-0456">Lyase</keyword>
<comment type="similarity">
    <text evidence="2 5">Belongs to the isocitrate lyase/PEP mutase superfamily. Isocitrate lyase family.</text>
</comment>
<evidence type="ECO:0000313" key="7">
    <source>
        <dbReference type="EMBL" id="CZR43730.1"/>
    </source>
</evidence>
<evidence type="ECO:0000256" key="6">
    <source>
        <dbReference type="PIRSR" id="PIRSR001362-3"/>
    </source>
</evidence>
<dbReference type="SUPFAM" id="SSF51621">
    <property type="entry name" value="Phosphoenolpyruvate/pyruvate domain"/>
    <property type="match status" value="1"/>
</dbReference>
<comment type="catalytic activity">
    <reaction evidence="1">
        <text>(2S,3R)-3-hydroxybutane-1,2,3-tricarboxylate = pyruvate + succinate</text>
        <dbReference type="Rhea" id="RHEA:16809"/>
        <dbReference type="ChEBI" id="CHEBI:15361"/>
        <dbReference type="ChEBI" id="CHEBI:30031"/>
        <dbReference type="ChEBI" id="CHEBI:57429"/>
        <dbReference type="EC" id="4.1.3.30"/>
    </reaction>
</comment>
<accession>A0A1L7VUW2</accession>
<protein>
    <recommendedName>
        <fullName evidence="5">Isocitrate lyase</fullName>
    </recommendedName>
</protein>
<evidence type="ECO:0000256" key="5">
    <source>
        <dbReference type="PIRNR" id="PIRNR001362"/>
    </source>
</evidence>
<keyword evidence="6" id="KW-0479">Metal-binding</keyword>
<reference evidence="8" key="1">
    <citation type="journal article" date="2016" name="Genome Biol. Evol.">
        <title>Comparative 'omics' of the Fusarium fujikuroi species complex highlights differences in genetic potential and metabolite synthesis.</title>
        <authorList>
            <person name="Niehaus E.-M."/>
            <person name="Muensterkoetter M."/>
            <person name="Proctor R.H."/>
            <person name="Brown D.W."/>
            <person name="Sharon A."/>
            <person name="Idan Y."/>
            <person name="Oren-Young L."/>
            <person name="Sieber C.M."/>
            <person name="Novak O."/>
            <person name="Pencik A."/>
            <person name="Tarkowska D."/>
            <person name="Hromadova K."/>
            <person name="Freeman S."/>
            <person name="Maymon M."/>
            <person name="Elazar M."/>
            <person name="Youssef S.A."/>
            <person name="El-Shabrawy E.S.M."/>
            <person name="Shalaby A.B.A."/>
            <person name="Houterman P."/>
            <person name="Brock N.L."/>
            <person name="Burkhardt I."/>
            <person name="Tsavkelova E.A."/>
            <person name="Dickschat J.S."/>
            <person name="Galuszka P."/>
            <person name="Gueldener U."/>
            <person name="Tudzynski B."/>
        </authorList>
    </citation>
    <scope>NUCLEOTIDE SEQUENCE [LARGE SCALE GENOMIC DNA]</scope>
    <source>
        <strain evidence="8">ET1</strain>
    </source>
</reference>
<dbReference type="NCBIfam" id="TIGR01346">
    <property type="entry name" value="isocit_lyase"/>
    <property type="match status" value="1"/>
</dbReference>
<dbReference type="Gene3D" id="1.10.10.850">
    <property type="match status" value="1"/>
</dbReference>
<dbReference type="InterPro" id="IPR040442">
    <property type="entry name" value="Pyrv_kinase-like_dom_sf"/>
</dbReference>
<comment type="caution">
    <text evidence="7">The sequence shown here is derived from an EMBL/GenBank/DDBJ whole genome shotgun (WGS) entry which is preliminary data.</text>
</comment>
<dbReference type="PANTHER" id="PTHR21631">
    <property type="entry name" value="ISOCITRATE LYASE/MALATE SYNTHASE"/>
    <property type="match status" value="1"/>
</dbReference>
<dbReference type="GO" id="GO:0046872">
    <property type="term" value="F:metal ion binding"/>
    <property type="evidence" value="ECO:0007669"/>
    <property type="project" value="UniProtKB-KW"/>
</dbReference>
<dbReference type="AlphaFoldDB" id="A0A1L7VUW2"/>
<keyword evidence="8" id="KW-1185">Reference proteome</keyword>
<feature type="binding site" evidence="6">
    <location>
        <position position="187"/>
    </location>
    <ligand>
        <name>Mg(2+)</name>
        <dbReference type="ChEBI" id="CHEBI:18420"/>
    </ligand>
</feature>
<dbReference type="PIRSF" id="PIRSF001362">
    <property type="entry name" value="Isocit_lyase"/>
    <property type="match status" value="1"/>
</dbReference>
<dbReference type="GO" id="GO:0019752">
    <property type="term" value="P:carboxylic acid metabolic process"/>
    <property type="evidence" value="ECO:0007669"/>
    <property type="project" value="InterPro"/>
</dbReference>
<dbReference type="GO" id="GO:0004451">
    <property type="term" value="F:isocitrate lyase activity"/>
    <property type="evidence" value="ECO:0007669"/>
    <property type="project" value="InterPro"/>
</dbReference>
<dbReference type="InterPro" id="IPR015813">
    <property type="entry name" value="Pyrv/PenolPyrv_kinase-like_dom"/>
</dbReference>
<dbReference type="InterPro" id="IPR006254">
    <property type="entry name" value="Isocitrate_lyase"/>
</dbReference>
<evidence type="ECO:0000256" key="2">
    <source>
        <dbReference type="ARBA" id="ARBA00005704"/>
    </source>
</evidence>
<gene>
    <name evidence="7" type="ORF">FPRO_07353</name>
</gene>